<protein>
    <recommendedName>
        <fullName evidence="1">MULE transposase domain-containing protein</fullName>
    </recommendedName>
</protein>
<evidence type="ECO:0000313" key="2">
    <source>
        <dbReference type="EMBL" id="KAI5351836.1"/>
    </source>
</evidence>
<keyword evidence="3" id="KW-1185">Reference proteome</keyword>
<dbReference type="InterPro" id="IPR018289">
    <property type="entry name" value="MULE_transposase_dom"/>
</dbReference>
<sequence>MEGKCREGCKARVVASKAVESNNYIISWFTEKDNHMMSTLNKVHLVRSHRIVTESKKVFNRDLGASNISTNQQMSLLKVQVRGMENIGCTSKDLYNWERELHAKLIRHDAELLKEHFLAERKKNDGFYFKMKEDSYVRLANCFWQNATSRRSYGYYEDVVVFDTMYNTNRYSMVFAPLIGLNNHGQAIVSACSFSVNETEDSFIWLFEEFKKAMLGSALKMIITDQDIAMAKTIVQSLLTTFHRKNSLTEFIVRFERALAHQHHKDLTADHIDHNEVLGTQLSTPMERQVREIYMREML</sequence>
<evidence type="ECO:0000259" key="1">
    <source>
        <dbReference type="Pfam" id="PF10551"/>
    </source>
</evidence>
<accession>A0AAD4ZPK8</accession>
<dbReference type="PANTHER" id="PTHR47718">
    <property type="entry name" value="OS01G0519700 PROTEIN"/>
    <property type="match status" value="1"/>
</dbReference>
<comment type="caution">
    <text evidence="2">The sequence shown here is derived from an EMBL/GenBank/DDBJ whole genome shotgun (WGS) entry which is preliminary data.</text>
</comment>
<name>A0AAD4ZPK8_PRUDU</name>
<feature type="domain" description="MULE transposase" evidence="1">
    <location>
        <begin position="159"/>
        <end position="237"/>
    </location>
</feature>
<dbReference type="Pfam" id="PF10551">
    <property type="entry name" value="MULE"/>
    <property type="match status" value="1"/>
</dbReference>
<dbReference type="AlphaFoldDB" id="A0AAD4ZPK8"/>
<evidence type="ECO:0000313" key="3">
    <source>
        <dbReference type="Proteomes" id="UP001054821"/>
    </source>
</evidence>
<reference evidence="2 3" key="1">
    <citation type="journal article" date="2022" name="G3 (Bethesda)">
        <title>Whole-genome sequence and methylome profiling of the almond [Prunus dulcis (Mill.) D.A. Webb] cultivar 'Nonpareil'.</title>
        <authorList>
            <person name="D'Amico-Willman K.M."/>
            <person name="Ouma W.Z."/>
            <person name="Meulia T."/>
            <person name="Sideli G.M."/>
            <person name="Gradziel T.M."/>
            <person name="Fresnedo-Ramirez J."/>
        </authorList>
    </citation>
    <scope>NUCLEOTIDE SEQUENCE [LARGE SCALE GENOMIC DNA]</scope>
    <source>
        <strain evidence="2">Clone GOH B32 T37-40</strain>
    </source>
</reference>
<dbReference type="Proteomes" id="UP001054821">
    <property type="component" value="Chromosome 1"/>
</dbReference>
<organism evidence="2 3">
    <name type="scientific">Prunus dulcis</name>
    <name type="common">Almond</name>
    <name type="synonym">Amygdalus dulcis</name>
    <dbReference type="NCBI Taxonomy" id="3755"/>
    <lineage>
        <taxon>Eukaryota</taxon>
        <taxon>Viridiplantae</taxon>
        <taxon>Streptophyta</taxon>
        <taxon>Embryophyta</taxon>
        <taxon>Tracheophyta</taxon>
        <taxon>Spermatophyta</taxon>
        <taxon>Magnoliopsida</taxon>
        <taxon>eudicotyledons</taxon>
        <taxon>Gunneridae</taxon>
        <taxon>Pentapetalae</taxon>
        <taxon>rosids</taxon>
        <taxon>fabids</taxon>
        <taxon>Rosales</taxon>
        <taxon>Rosaceae</taxon>
        <taxon>Amygdaloideae</taxon>
        <taxon>Amygdaleae</taxon>
        <taxon>Prunus</taxon>
    </lineage>
</organism>
<dbReference type="EMBL" id="JAJFAZ020000001">
    <property type="protein sequence ID" value="KAI5351836.1"/>
    <property type="molecule type" value="Genomic_DNA"/>
</dbReference>
<proteinExistence type="predicted"/>
<gene>
    <name evidence="2" type="ORF">L3X38_004727</name>
</gene>